<reference evidence="2 3" key="1">
    <citation type="submission" date="2024-05" db="EMBL/GenBank/DDBJ databases">
        <title>Sinomonas sp. nov., isolated from a waste landfill.</title>
        <authorList>
            <person name="Zhao Y."/>
        </authorList>
    </citation>
    <scope>NUCLEOTIDE SEQUENCE [LARGE SCALE GENOMIC DNA]</scope>
    <source>
        <strain evidence="2 3">CCTCC AB2014300</strain>
    </source>
</reference>
<protein>
    <recommendedName>
        <fullName evidence="4">DUF5709 domain-containing protein</fullName>
    </recommendedName>
</protein>
<name>A0ABU9X091_9MICC</name>
<evidence type="ECO:0000313" key="3">
    <source>
        <dbReference type="Proteomes" id="UP001422074"/>
    </source>
</evidence>
<organism evidence="2 3">
    <name type="scientific">Sinomonas halotolerans</name>
    <dbReference type="NCBI Taxonomy" id="1644133"/>
    <lineage>
        <taxon>Bacteria</taxon>
        <taxon>Bacillati</taxon>
        <taxon>Actinomycetota</taxon>
        <taxon>Actinomycetes</taxon>
        <taxon>Micrococcales</taxon>
        <taxon>Micrococcaceae</taxon>
        <taxon>Sinomonas</taxon>
    </lineage>
</organism>
<comment type="caution">
    <text evidence="2">The sequence shown here is derived from an EMBL/GenBank/DDBJ whole genome shotgun (WGS) entry which is preliminary data.</text>
</comment>
<dbReference type="Proteomes" id="UP001422074">
    <property type="component" value="Unassembled WGS sequence"/>
</dbReference>
<dbReference type="EMBL" id="JBDFRB010000007">
    <property type="protein sequence ID" value="MEN2744877.1"/>
    <property type="molecule type" value="Genomic_DNA"/>
</dbReference>
<gene>
    <name evidence="2" type="ORF">ABCQ75_10045</name>
</gene>
<feature type="compositionally biased region" description="Pro residues" evidence="1">
    <location>
        <begin position="85"/>
        <end position="94"/>
    </location>
</feature>
<proteinExistence type="predicted"/>
<feature type="region of interest" description="Disordered" evidence="1">
    <location>
        <begin position="1"/>
        <end position="142"/>
    </location>
</feature>
<feature type="compositionally biased region" description="Basic and acidic residues" evidence="1">
    <location>
        <begin position="115"/>
        <end position="142"/>
    </location>
</feature>
<keyword evidence="3" id="KW-1185">Reference proteome</keyword>
<evidence type="ECO:0000256" key="1">
    <source>
        <dbReference type="SAM" id="MobiDB-lite"/>
    </source>
</evidence>
<sequence>MSRIDGPRDDDPRRTDDRLGADERLLDGPGRHEDAALRDEAGLAEEPGRPVRRSEEDDSVPGRDEVVPSSKGLGAVYGDAERTPNPGPVQPPGPVDQAAIDAVAAEYEVGETEEGERYLTPRDDDTDAPRTTDDFPDRSPGA</sequence>
<dbReference type="RefSeq" id="WP_345885209.1">
    <property type="nucleotide sequence ID" value="NZ_JBDFRB010000007.1"/>
</dbReference>
<accession>A0ABU9X091</accession>
<evidence type="ECO:0000313" key="2">
    <source>
        <dbReference type="EMBL" id="MEN2744877.1"/>
    </source>
</evidence>
<evidence type="ECO:0008006" key="4">
    <source>
        <dbReference type="Google" id="ProtNLM"/>
    </source>
</evidence>
<feature type="compositionally biased region" description="Basic and acidic residues" evidence="1">
    <location>
        <begin position="1"/>
        <end position="66"/>
    </location>
</feature>